<protein>
    <submittedName>
        <fullName evidence="1">Uncharacterized protein</fullName>
    </submittedName>
</protein>
<reference evidence="1" key="1">
    <citation type="submission" date="2018-06" db="EMBL/GenBank/DDBJ databases">
        <authorList>
            <person name="Zhirakovskaya E."/>
        </authorList>
    </citation>
    <scope>NUCLEOTIDE SEQUENCE</scope>
</reference>
<proteinExistence type="predicted"/>
<name>A0A3B0VR04_9ZZZZ</name>
<dbReference type="AlphaFoldDB" id="A0A3B0VR04"/>
<organism evidence="1">
    <name type="scientific">hydrothermal vent metagenome</name>
    <dbReference type="NCBI Taxonomy" id="652676"/>
    <lineage>
        <taxon>unclassified sequences</taxon>
        <taxon>metagenomes</taxon>
        <taxon>ecological metagenomes</taxon>
    </lineage>
</organism>
<accession>A0A3B0VR04</accession>
<evidence type="ECO:0000313" key="1">
    <source>
        <dbReference type="EMBL" id="VAW39319.1"/>
    </source>
</evidence>
<dbReference type="EMBL" id="UOEX01000280">
    <property type="protein sequence ID" value="VAW39319.1"/>
    <property type="molecule type" value="Genomic_DNA"/>
</dbReference>
<gene>
    <name evidence="1" type="ORF">MNBD_DELTA03-687</name>
</gene>
<sequence>MPVCKNVTVHLHPIFVRFVPLTYNGYASEAETDEVSADSELGYI</sequence>